<proteinExistence type="inferred from homology"/>
<organism evidence="10 11">
    <name type="scientific">Rubroshorea leprosula</name>
    <dbReference type="NCBI Taxonomy" id="152421"/>
    <lineage>
        <taxon>Eukaryota</taxon>
        <taxon>Viridiplantae</taxon>
        <taxon>Streptophyta</taxon>
        <taxon>Embryophyta</taxon>
        <taxon>Tracheophyta</taxon>
        <taxon>Spermatophyta</taxon>
        <taxon>Magnoliopsida</taxon>
        <taxon>eudicotyledons</taxon>
        <taxon>Gunneridae</taxon>
        <taxon>Pentapetalae</taxon>
        <taxon>rosids</taxon>
        <taxon>malvids</taxon>
        <taxon>Malvales</taxon>
        <taxon>Dipterocarpaceae</taxon>
        <taxon>Rubroshorea</taxon>
    </lineage>
</organism>
<dbReference type="PANTHER" id="PTHR33573">
    <property type="entry name" value="CASP-LIKE PROTEIN 4A4"/>
    <property type="match status" value="1"/>
</dbReference>
<dbReference type="Proteomes" id="UP001054252">
    <property type="component" value="Unassembled WGS sequence"/>
</dbReference>
<accession>A0AAV5HSV6</accession>
<comment type="subcellular location">
    <subcellularLocation>
        <location evidence="1 8">Cell membrane</location>
        <topology evidence="1 8">Multi-pass membrane protein</topology>
    </subcellularLocation>
</comment>
<dbReference type="GO" id="GO:0005886">
    <property type="term" value="C:plasma membrane"/>
    <property type="evidence" value="ECO:0007669"/>
    <property type="project" value="UniProtKB-SubCell"/>
</dbReference>
<evidence type="ECO:0000313" key="10">
    <source>
        <dbReference type="EMBL" id="GKU91927.1"/>
    </source>
</evidence>
<evidence type="ECO:0000313" key="11">
    <source>
        <dbReference type="Proteomes" id="UP001054252"/>
    </source>
</evidence>
<name>A0AAV5HSV6_9ROSI</name>
<sequence length="173" mass="19493">MDPPPPLPLPPPRSYRRIILILKLLTIVFLLAALVVLATDTETIELSNKTEFIILRIHFKDMYTYRYMLGVCVIGMAYTLLQIVFSFYNIRTGKRLSNPTFDFYGDKLLSYILATGAAAGFGATSDMQSTFQRVNLLGNFFKRGYAASALVLFGFVYAALLSIFSYYALPQKV</sequence>
<evidence type="ECO:0000256" key="6">
    <source>
        <dbReference type="ARBA" id="ARBA00022989"/>
    </source>
</evidence>
<keyword evidence="4 8" id="KW-1003">Cell membrane</keyword>
<evidence type="ECO:0000256" key="1">
    <source>
        <dbReference type="ARBA" id="ARBA00004651"/>
    </source>
</evidence>
<dbReference type="EMBL" id="BPVZ01000005">
    <property type="protein sequence ID" value="GKU91927.1"/>
    <property type="molecule type" value="Genomic_DNA"/>
</dbReference>
<dbReference type="Pfam" id="PF04535">
    <property type="entry name" value="CASP_dom"/>
    <property type="match status" value="1"/>
</dbReference>
<feature type="domain" description="Casparian strip membrane protein" evidence="9">
    <location>
        <begin position="14"/>
        <end position="156"/>
    </location>
</feature>
<feature type="transmembrane region" description="Helical" evidence="8">
    <location>
        <begin position="67"/>
        <end position="88"/>
    </location>
</feature>
<reference evidence="10 11" key="1">
    <citation type="journal article" date="2021" name="Commun. Biol.">
        <title>The genome of Shorea leprosula (Dipterocarpaceae) highlights the ecological relevance of drought in aseasonal tropical rainforests.</title>
        <authorList>
            <person name="Ng K.K.S."/>
            <person name="Kobayashi M.J."/>
            <person name="Fawcett J.A."/>
            <person name="Hatakeyama M."/>
            <person name="Paape T."/>
            <person name="Ng C.H."/>
            <person name="Ang C.C."/>
            <person name="Tnah L.H."/>
            <person name="Lee C.T."/>
            <person name="Nishiyama T."/>
            <person name="Sese J."/>
            <person name="O'Brien M.J."/>
            <person name="Copetti D."/>
            <person name="Mohd Noor M.I."/>
            <person name="Ong R.C."/>
            <person name="Putra M."/>
            <person name="Sireger I.Z."/>
            <person name="Indrioko S."/>
            <person name="Kosugi Y."/>
            <person name="Izuno A."/>
            <person name="Isagi Y."/>
            <person name="Lee S.L."/>
            <person name="Shimizu K.K."/>
        </authorList>
    </citation>
    <scope>NUCLEOTIDE SEQUENCE [LARGE SCALE GENOMIC DNA]</scope>
    <source>
        <strain evidence="10">214</strain>
    </source>
</reference>
<evidence type="ECO:0000256" key="5">
    <source>
        <dbReference type="ARBA" id="ARBA00022692"/>
    </source>
</evidence>
<comment type="caution">
    <text evidence="10">The sequence shown here is derived from an EMBL/GenBank/DDBJ whole genome shotgun (WGS) entry which is preliminary data.</text>
</comment>
<evidence type="ECO:0000256" key="3">
    <source>
        <dbReference type="ARBA" id="ARBA00011489"/>
    </source>
</evidence>
<feature type="transmembrane region" description="Helical" evidence="8">
    <location>
        <begin position="108"/>
        <end position="124"/>
    </location>
</feature>
<comment type="similarity">
    <text evidence="2 8">Belongs to the Casparian strip membrane proteins (CASP) family.</text>
</comment>
<comment type="subunit">
    <text evidence="3 8">Homodimer and heterodimers.</text>
</comment>
<protein>
    <recommendedName>
        <fullName evidence="8">CASP-like protein</fullName>
    </recommendedName>
</protein>
<evidence type="ECO:0000256" key="2">
    <source>
        <dbReference type="ARBA" id="ARBA00007651"/>
    </source>
</evidence>
<feature type="transmembrane region" description="Helical" evidence="8">
    <location>
        <begin position="20"/>
        <end position="39"/>
    </location>
</feature>
<dbReference type="PANTHER" id="PTHR33573:SF40">
    <property type="entry name" value="CASP-LIKE PROTEIN 4D2"/>
    <property type="match status" value="1"/>
</dbReference>
<evidence type="ECO:0000259" key="9">
    <source>
        <dbReference type="Pfam" id="PF04535"/>
    </source>
</evidence>
<dbReference type="AlphaFoldDB" id="A0AAV5HSV6"/>
<keyword evidence="5 8" id="KW-0812">Transmembrane</keyword>
<evidence type="ECO:0000256" key="7">
    <source>
        <dbReference type="ARBA" id="ARBA00023136"/>
    </source>
</evidence>
<feature type="transmembrane region" description="Helical" evidence="8">
    <location>
        <begin position="145"/>
        <end position="169"/>
    </location>
</feature>
<keyword evidence="7 8" id="KW-0472">Membrane</keyword>
<keyword evidence="6 8" id="KW-1133">Transmembrane helix</keyword>
<dbReference type="InterPro" id="IPR006702">
    <property type="entry name" value="CASP_dom"/>
</dbReference>
<evidence type="ECO:0000256" key="8">
    <source>
        <dbReference type="RuleBase" id="RU361233"/>
    </source>
</evidence>
<gene>
    <name evidence="10" type="ORF">SLEP1_g5732</name>
</gene>
<keyword evidence="11" id="KW-1185">Reference proteome</keyword>
<evidence type="ECO:0000256" key="4">
    <source>
        <dbReference type="ARBA" id="ARBA00022475"/>
    </source>
</evidence>